<keyword evidence="21" id="KW-1185">Reference proteome</keyword>
<keyword evidence="10 15" id="KW-0798">TonB box</keyword>
<dbReference type="NCBIfam" id="TIGR01783">
    <property type="entry name" value="TonB-siderophor"/>
    <property type="match status" value="1"/>
</dbReference>
<evidence type="ECO:0000256" key="8">
    <source>
        <dbReference type="ARBA" id="ARBA00023004"/>
    </source>
</evidence>
<dbReference type="InterPro" id="IPR036942">
    <property type="entry name" value="Beta-barrel_TonB_sf"/>
</dbReference>
<keyword evidence="5" id="KW-0410">Iron transport</keyword>
<keyword evidence="12 20" id="KW-0675">Receptor</keyword>
<dbReference type="RefSeq" id="WP_197931302.1">
    <property type="nucleotide sequence ID" value="NZ_AP024329.1"/>
</dbReference>
<evidence type="ECO:0000256" key="9">
    <source>
        <dbReference type="ARBA" id="ARBA00023065"/>
    </source>
</evidence>
<dbReference type="PANTHER" id="PTHR32552">
    <property type="entry name" value="FERRICHROME IRON RECEPTOR-RELATED"/>
    <property type="match status" value="1"/>
</dbReference>
<dbReference type="Proteomes" id="UP000677515">
    <property type="component" value="Chromosome"/>
</dbReference>
<organism evidence="20 21">
    <name type="scientific">Erwinia rhapontici</name>
    <name type="common">Pectobacterium rhapontici</name>
    <dbReference type="NCBI Taxonomy" id="55212"/>
    <lineage>
        <taxon>Bacteria</taxon>
        <taxon>Pseudomonadati</taxon>
        <taxon>Pseudomonadota</taxon>
        <taxon>Gammaproteobacteria</taxon>
        <taxon>Enterobacterales</taxon>
        <taxon>Erwiniaceae</taxon>
        <taxon>Erwinia</taxon>
    </lineage>
</organism>
<name>A0ABN6DIX8_ERWRD</name>
<sequence length="747" mass="82385">MLTKQSAAAHIRSLPCPPLVLSGFSLSLMLSLCLTAPANAAENPSGEKKEDATTEQSPMTVSASVPVQTEGEENGYVAEESAVASKTRTSILETPQSVSVITRSQMDLTRPSSSSAALRYTAGATSERYGGFGDYLDMTRIRGVDADYYLDGLRIISNPGSWLPQVDPWSLERIEVLRGPASTLYGQGTGGGIVNQVSRKPQDIASHEVSLQYGSFNRKQFGIDSTGAVNDDNSLLYRFTASGLDSQGQIEDSRHRRLYLAPSLTWRPSDNASWTVLATYSWEPDIPDYNSLPAAVLGLNNSPYQQIDRHKNYTDGHFSHSTRRQDSLTSLFEYQFDNGWRFNSNARYMNVHSDIQRGVVYGYQLVNDRPWLKAYDELTPARVSTFSMDNHISGDVDAGPTRHTLLAGIDFSTGSLKNELYSVGPVLIDPYSSDYRPDLNPDFTASRAAPWKEKQTFNRTGVYVQDQMAWNRWRLTLSGRHDWSNTDHETNSYSPVTVKSRQEDTQWSGRAGLSYQFDIGLAPYISYATSFDPLLGSGYDGKTFLPVETKQSEIGIKYHPQGSKTLLSAALFQLTQSNVKTSDAEHLGFNTQAGEARTRGLDLQATTEIVHNLNLIASYTWLDNTLTRDTKNQGNTLTQVPANSAAAWLDYRFDAGELAGLQLGSGVRYLGTSYGDPANTFKVPATTLVDMAVSYDLGQLTPQLKGTTLAVNVSNLTNQQYVASCTSAMYCFVGQDRSVTASVDYRW</sequence>
<feature type="domain" description="TonB-dependent receptor plug" evidence="19">
    <location>
        <begin position="92"/>
        <end position="193"/>
    </location>
</feature>
<feature type="chain" id="PRO_5045943508" evidence="17">
    <location>
        <begin position="41"/>
        <end position="747"/>
    </location>
</feature>
<evidence type="ECO:0000256" key="17">
    <source>
        <dbReference type="SAM" id="SignalP"/>
    </source>
</evidence>
<evidence type="ECO:0000256" key="3">
    <source>
        <dbReference type="ARBA" id="ARBA00022448"/>
    </source>
</evidence>
<evidence type="ECO:0000256" key="12">
    <source>
        <dbReference type="ARBA" id="ARBA00023170"/>
    </source>
</evidence>
<dbReference type="InterPro" id="IPR000531">
    <property type="entry name" value="Beta-barrel_TonB"/>
</dbReference>
<evidence type="ECO:0000256" key="13">
    <source>
        <dbReference type="ARBA" id="ARBA00023237"/>
    </source>
</evidence>
<dbReference type="PANTHER" id="PTHR32552:SF68">
    <property type="entry name" value="FERRICHROME OUTER MEMBRANE TRANSPORTER_PHAGE RECEPTOR"/>
    <property type="match status" value="1"/>
</dbReference>
<feature type="region of interest" description="Disordered" evidence="16">
    <location>
        <begin position="40"/>
        <end position="63"/>
    </location>
</feature>
<dbReference type="InterPro" id="IPR037066">
    <property type="entry name" value="Plug_dom_sf"/>
</dbReference>
<evidence type="ECO:0000313" key="21">
    <source>
        <dbReference type="Proteomes" id="UP000677515"/>
    </source>
</evidence>
<keyword evidence="7 17" id="KW-0732">Signal</keyword>
<dbReference type="InterPro" id="IPR012910">
    <property type="entry name" value="Plug_dom"/>
</dbReference>
<dbReference type="InterPro" id="IPR039426">
    <property type="entry name" value="TonB-dep_rcpt-like"/>
</dbReference>
<protein>
    <submittedName>
        <fullName evidence="20">Ferric siderophore receptor</fullName>
    </submittedName>
</protein>
<dbReference type="PROSITE" id="PS52016">
    <property type="entry name" value="TONB_DEPENDENT_REC_3"/>
    <property type="match status" value="1"/>
</dbReference>
<reference evidence="20 21" key="1">
    <citation type="submission" date="2021-01" db="EMBL/GenBank/DDBJ databases">
        <title>Complete genome sequence of Erwinia rhapontici MAFF 311153.</title>
        <authorList>
            <person name="Morohoshi T."/>
            <person name="Someya N."/>
        </authorList>
    </citation>
    <scope>NUCLEOTIDE SEQUENCE [LARGE SCALE GENOMIC DNA]</scope>
    <source>
        <strain evidence="20 21">MAFF 311153</strain>
    </source>
</reference>
<comment type="similarity">
    <text evidence="2 14 15">Belongs to the TonB-dependent receptor family.</text>
</comment>
<dbReference type="SUPFAM" id="SSF56935">
    <property type="entry name" value="Porins"/>
    <property type="match status" value="1"/>
</dbReference>
<evidence type="ECO:0000256" key="11">
    <source>
        <dbReference type="ARBA" id="ARBA00023136"/>
    </source>
</evidence>
<evidence type="ECO:0000259" key="19">
    <source>
        <dbReference type="Pfam" id="PF07715"/>
    </source>
</evidence>
<evidence type="ECO:0000256" key="1">
    <source>
        <dbReference type="ARBA" id="ARBA00004571"/>
    </source>
</evidence>
<evidence type="ECO:0000256" key="2">
    <source>
        <dbReference type="ARBA" id="ARBA00009810"/>
    </source>
</evidence>
<dbReference type="Gene3D" id="2.170.130.10">
    <property type="entry name" value="TonB-dependent receptor, plug domain"/>
    <property type="match status" value="1"/>
</dbReference>
<evidence type="ECO:0000256" key="16">
    <source>
        <dbReference type="SAM" id="MobiDB-lite"/>
    </source>
</evidence>
<keyword evidence="13 14" id="KW-0998">Cell outer membrane</keyword>
<keyword evidence="6 14" id="KW-0812">Transmembrane</keyword>
<evidence type="ECO:0000256" key="10">
    <source>
        <dbReference type="ARBA" id="ARBA00023077"/>
    </source>
</evidence>
<dbReference type="InterPro" id="IPR010105">
    <property type="entry name" value="TonB_sidphr_rcpt"/>
</dbReference>
<keyword evidence="9" id="KW-0406">Ion transport</keyword>
<dbReference type="Gene3D" id="2.40.170.20">
    <property type="entry name" value="TonB-dependent receptor, beta-barrel domain"/>
    <property type="match status" value="1"/>
</dbReference>
<proteinExistence type="inferred from homology"/>
<evidence type="ECO:0000256" key="14">
    <source>
        <dbReference type="PROSITE-ProRule" id="PRU01360"/>
    </source>
</evidence>
<evidence type="ECO:0000256" key="15">
    <source>
        <dbReference type="RuleBase" id="RU003357"/>
    </source>
</evidence>
<dbReference type="CDD" id="cd01347">
    <property type="entry name" value="ligand_gated_channel"/>
    <property type="match status" value="1"/>
</dbReference>
<feature type="signal peptide" evidence="17">
    <location>
        <begin position="1"/>
        <end position="40"/>
    </location>
</feature>
<dbReference type="Pfam" id="PF00593">
    <property type="entry name" value="TonB_dep_Rec_b-barrel"/>
    <property type="match status" value="1"/>
</dbReference>
<evidence type="ECO:0000313" key="20">
    <source>
        <dbReference type="EMBL" id="BCQ34497.1"/>
    </source>
</evidence>
<evidence type="ECO:0000259" key="18">
    <source>
        <dbReference type="Pfam" id="PF00593"/>
    </source>
</evidence>
<evidence type="ECO:0000256" key="5">
    <source>
        <dbReference type="ARBA" id="ARBA00022496"/>
    </source>
</evidence>
<keyword evidence="11 14" id="KW-0472">Membrane</keyword>
<dbReference type="Pfam" id="PF07715">
    <property type="entry name" value="Plug"/>
    <property type="match status" value="1"/>
</dbReference>
<dbReference type="EMBL" id="AP024329">
    <property type="protein sequence ID" value="BCQ34497.1"/>
    <property type="molecule type" value="Genomic_DNA"/>
</dbReference>
<keyword evidence="4 14" id="KW-1134">Transmembrane beta strand</keyword>
<keyword evidence="8" id="KW-0408">Iron</keyword>
<evidence type="ECO:0000256" key="4">
    <source>
        <dbReference type="ARBA" id="ARBA00022452"/>
    </source>
</evidence>
<evidence type="ECO:0000256" key="7">
    <source>
        <dbReference type="ARBA" id="ARBA00022729"/>
    </source>
</evidence>
<feature type="compositionally biased region" description="Polar residues" evidence="16">
    <location>
        <begin position="54"/>
        <end position="63"/>
    </location>
</feature>
<feature type="domain" description="TonB-dependent receptor-like beta-barrel" evidence="18">
    <location>
        <begin position="279"/>
        <end position="716"/>
    </location>
</feature>
<accession>A0ABN6DIX8</accession>
<gene>
    <name evidence="20" type="primary">bfrH</name>
    <name evidence="20" type="ORF">ERHA53_18400</name>
</gene>
<keyword evidence="3 14" id="KW-0813">Transport</keyword>
<evidence type="ECO:0000256" key="6">
    <source>
        <dbReference type="ARBA" id="ARBA00022692"/>
    </source>
</evidence>
<comment type="subcellular location">
    <subcellularLocation>
        <location evidence="1 14">Cell outer membrane</location>
        <topology evidence="1 14">Multi-pass membrane protein</topology>
    </subcellularLocation>
</comment>